<dbReference type="Pfam" id="PF07228">
    <property type="entry name" value="SpoIIE"/>
    <property type="match status" value="1"/>
</dbReference>
<dbReference type="PANTHER" id="PTHR43156:SF2">
    <property type="entry name" value="STAGE II SPORULATION PROTEIN E"/>
    <property type="match status" value="1"/>
</dbReference>
<organism evidence="4 5">
    <name type="scientific">Fannyhessea vaginae PB189-T1-4</name>
    <dbReference type="NCBI Taxonomy" id="866774"/>
    <lineage>
        <taxon>Bacteria</taxon>
        <taxon>Bacillati</taxon>
        <taxon>Actinomycetota</taxon>
        <taxon>Coriobacteriia</taxon>
        <taxon>Coriobacteriales</taxon>
        <taxon>Atopobiaceae</taxon>
        <taxon>Fannyhessea</taxon>
    </lineage>
</organism>
<keyword evidence="5" id="KW-1185">Reference proteome</keyword>
<dbReference type="InterPro" id="IPR001932">
    <property type="entry name" value="PPM-type_phosphatase-like_dom"/>
</dbReference>
<dbReference type="SUPFAM" id="SSF55781">
    <property type="entry name" value="GAF domain-like"/>
    <property type="match status" value="1"/>
</dbReference>
<feature type="region of interest" description="Disordered" evidence="2">
    <location>
        <begin position="1"/>
        <end position="35"/>
    </location>
</feature>
<keyword evidence="1" id="KW-0378">Hydrolase</keyword>
<feature type="compositionally biased region" description="Low complexity" evidence="2">
    <location>
        <begin position="17"/>
        <end position="29"/>
    </location>
</feature>
<gene>
    <name evidence="4" type="ORF">HMPREF9248_1042</name>
</gene>
<dbReference type="InterPro" id="IPR036457">
    <property type="entry name" value="PPM-type-like_dom_sf"/>
</dbReference>
<dbReference type="Gene3D" id="3.60.40.10">
    <property type="entry name" value="PPM-type phosphatase domain"/>
    <property type="match status" value="1"/>
</dbReference>
<evidence type="ECO:0000256" key="2">
    <source>
        <dbReference type="SAM" id="MobiDB-lite"/>
    </source>
</evidence>
<evidence type="ECO:0000256" key="1">
    <source>
        <dbReference type="ARBA" id="ARBA00022801"/>
    </source>
</evidence>
<proteinExistence type="predicted"/>
<dbReference type="EMBL" id="AEDQ01000017">
    <property type="protein sequence ID" value="EFL44215.1"/>
    <property type="molecule type" value="Genomic_DNA"/>
</dbReference>
<sequence length="837" mass="90922">MNPLEPSHDASKATCLAQQPAPAAQQPVPLAHPTPPAPLFDTAHQAYAFCRLFTTSASAVLLFDATGYIHAANDAAEHMFYAQVGTVAHSDIRFVLSPVRSSVFDPSEQFATLRVRDMSIVSFIDETGSSGTLSLACADAQGATQHLRVVCDRITNTSWEHPETELYMLVAYNLDAQARSQDTYNKLVHELARANKRLSGTLKIVLGTLDSQDIDTLCARVLDLLGDTMEASGTLFYIREGDAFYLKGASASLAHTSPARCIPVSSHLCAKVLEARATQRLRVLAPTQQDLRTQKPCPRDVINEETHEIYTCEPQYVPVFTSYMSVAIWYEDTALALLQVGWKKAHTTIKEDSDLLDSVAQYLSVQLVGALSAMRARKEHQLLQAATTIRDTLLDKETVTYPAIKRAALAVANMLTCQLYFIRPRNAHDAHDARDAHDVSVSAHNAPADKPLAQSATCVPAQVPAQSAASPSERAITTPYVLECTSGATYAFAPELQRLERSVHHGVLLEPFSANDAIGQAICSVLPSCRGVIADMGTINNKRYACVFARSLDDPLFDTSELAFIRRITQDIYSISQTSAKHSQEEHIAQALQTGMKNELQQVDGISAQGIYSSATQAASIGGDFYDLVRLPGNKACVVMGDVSGKGVEAASVSAAVKTALAAYSWQGLTPAHMVGLLNDFLLGFSRLETFATLFVGCIDLNEATLTYCSAGHPPAMLIRAHTSDIIPLSVQSGVVGAFHDMHYQNGVIELDTRDILLLYTDGTTEARAQDGAFFGEDGLIDALIQERSCGFRGLLHRLLHRLDVFTSQHLDDDVAMVALRFDNVHSKHCPNCAKDA</sequence>
<dbReference type="RefSeq" id="WP_006303923.1">
    <property type="nucleotide sequence ID" value="NZ_AEDQ01000017.1"/>
</dbReference>
<dbReference type="Gene3D" id="3.30.450.40">
    <property type="match status" value="1"/>
</dbReference>
<comment type="caution">
    <text evidence="4">The sequence shown here is derived from an EMBL/GenBank/DDBJ whole genome shotgun (WGS) entry which is preliminary data.</text>
</comment>
<evidence type="ECO:0000313" key="5">
    <source>
        <dbReference type="Proteomes" id="UP000004431"/>
    </source>
</evidence>
<dbReference type="Proteomes" id="UP000004431">
    <property type="component" value="Unassembled WGS sequence"/>
</dbReference>
<protein>
    <submittedName>
        <fullName evidence="4">Stage II sporulation protein E</fullName>
    </submittedName>
</protein>
<dbReference type="PANTHER" id="PTHR43156">
    <property type="entry name" value="STAGE II SPORULATION PROTEIN E-RELATED"/>
    <property type="match status" value="1"/>
</dbReference>
<evidence type="ECO:0000259" key="3">
    <source>
        <dbReference type="SMART" id="SM00331"/>
    </source>
</evidence>
<accession>A0ABN0B0J2</accession>
<feature type="domain" description="PPM-type phosphatase" evidence="3">
    <location>
        <begin position="607"/>
        <end position="822"/>
    </location>
</feature>
<evidence type="ECO:0000313" key="4">
    <source>
        <dbReference type="EMBL" id="EFL44215.1"/>
    </source>
</evidence>
<dbReference type="InterPro" id="IPR052016">
    <property type="entry name" value="Bact_Sigma-Reg"/>
</dbReference>
<dbReference type="SUPFAM" id="SSF81606">
    <property type="entry name" value="PP2C-like"/>
    <property type="match status" value="1"/>
</dbReference>
<name>A0ABN0B0J2_9ACTN</name>
<feature type="compositionally biased region" description="Basic and acidic residues" evidence="2">
    <location>
        <begin position="1"/>
        <end position="11"/>
    </location>
</feature>
<dbReference type="InterPro" id="IPR029016">
    <property type="entry name" value="GAF-like_dom_sf"/>
</dbReference>
<reference evidence="4 5" key="1">
    <citation type="submission" date="2010-08" db="EMBL/GenBank/DDBJ databases">
        <authorList>
            <person name="Durkin A.S."/>
            <person name="Madupu R."/>
            <person name="Torralba M."/>
            <person name="Gillis M."/>
            <person name="Methe B."/>
            <person name="Sutton G."/>
            <person name="Nelson K.E."/>
        </authorList>
    </citation>
    <scope>NUCLEOTIDE SEQUENCE [LARGE SCALE GENOMIC DNA]</scope>
    <source>
        <strain evidence="4 5">PB189-T1-4</strain>
    </source>
</reference>
<dbReference type="SMART" id="SM00331">
    <property type="entry name" value="PP2C_SIG"/>
    <property type="match status" value="1"/>
</dbReference>